<evidence type="ECO:0000256" key="2">
    <source>
        <dbReference type="SAM" id="SignalP"/>
    </source>
</evidence>
<organism evidence="3 4">
    <name type="scientific">Oryzomonas sagensis</name>
    <dbReference type="NCBI Taxonomy" id="2603857"/>
    <lineage>
        <taxon>Bacteria</taxon>
        <taxon>Pseudomonadati</taxon>
        <taxon>Thermodesulfobacteriota</taxon>
        <taxon>Desulfuromonadia</taxon>
        <taxon>Geobacterales</taxon>
        <taxon>Geobacteraceae</taxon>
        <taxon>Oryzomonas</taxon>
    </lineage>
</organism>
<dbReference type="SUPFAM" id="SSF49384">
    <property type="entry name" value="Carbohydrate-binding domain"/>
    <property type="match status" value="1"/>
</dbReference>
<evidence type="ECO:0008006" key="5">
    <source>
        <dbReference type="Google" id="ProtNLM"/>
    </source>
</evidence>
<feature type="region of interest" description="Disordered" evidence="1">
    <location>
        <begin position="143"/>
        <end position="184"/>
    </location>
</feature>
<dbReference type="Gene3D" id="2.60.40.680">
    <property type="match status" value="1"/>
</dbReference>
<accession>A0ABQ6TPL0</accession>
<sequence length="184" mass="17813">MGKIVTRIRSVLMAVGAACLLAACGSGDSAPTSGNQTASHLSIVPSGNGIYVIRGDNLSDTAGIELTLSYDKANMSSPTVTQGTFISGAMLVANTLTPGTIRIAMISNRAFSGSGPIATVSFATVTGAGTIGISSYSIINSNGTGAGPSPDTGTGPSLPSSNGTGTGNASTGSASGSSTSAPPH</sequence>
<name>A0ABQ6TPL0_9BACT</name>
<evidence type="ECO:0000256" key="1">
    <source>
        <dbReference type="SAM" id="MobiDB-lite"/>
    </source>
</evidence>
<comment type="caution">
    <text evidence="3">The sequence shown here is derived from an EMBL/GenBank/DDBJ whole genome shotgun (WGS) entry which is preliminary data.</text>
</comment>
<proteinExistence type="predicted"/>
<evidence type="ECO:0000313" key="3">
    <source>
        <dbReference type="EMBL" id="KAB0670235.1"/>
    </source>
</evidence>
<keyword evidence="4" id="KW-1185">Reference proteome</keyword>
<feature type="compositionally biased region" description="Low complexity" evidence="1">
    <location>
        <begin position="160"/>
        <end position="184"/>
    </location>
</feature>
<feature type="chain" id="PRO_5045989053" description="Cohesin domain-containing protein" evidence="2">
    <location>
        <begin position="30"/>
        <end position="184"/>
    </location>
</feature>
<gene>
    <name evidence="3" type="ORF">F6V30_08735</name>
</gene>
<dbReference type="PROSITE" id="PS51257">
    <property type="entry name" value="PROKAR_LIPOPROTEIN"/>
    <property type="match status" value="1"/>
</dbReference>
<feature type="signal peptide" evidence="2">
    <location>
        <begin position="1"/>
        <end position="29"/>
    </location>
</feature>
<reference evidence="3 4" key="1">
    <citation type="journal article" date="2020" name="Microorganisms">
        <title>Description of Three Novel Members in the Family Geobacteraceae, Oryzomonas japonicum gen. nov., sp. nov., Oryzomonas sagensis sp. nov., and Oryzomonas ruber sp. nov.</title>
        <authorList>
            <person name="Xu Z."/>
            <person name="Masuda Y."/>
            <person name="Hayakawa C."/>
            <person name="Ushijima N."/>
            <person name="Kawano K."/>
            <person name="Shiratori Y."/>
            <person name="Senoo K."/>
            <person name="Itoh H."/>
        </authorList>
    </citation>
    <scope>NUCLEOTIDE SEQUENCE [LARGE SCALE GENOMIC DNA]</scope>
    <source>
        <strain evidence="3 4">Red100</strain>
    </source>
</reference>
<dbReference type="Proteomes" id="UP000798046">
    <property type="component" value="Unassembled WGS sequence"/>
</dbReference>
<evidence type="ECO:0000313" key="4">
    <source>
        <dbReference type="Proteomes" id="UP000798046"/>
    </source>
</evidence>
<keyword evidence="2" id="KW-0732">Signal</keyword>
<dbReference type="RefSeq" id="WP_151156606.1">
    <property type="nucleotide sequence ID" value="NZ_VZRA01000002.1"/>
</dbReference>
<dbReference type="InterPro" id="IPR008965">
    <property type="entry name" value="CBM2/CBM3_carb-bd_dom_sf"/>
</dbReference>
<dbReference type="CDD" id="cd08547">
    <property type="entry name" value="Type_II_cohesin"/>
    <property type="match status" value="1"/>
</dbReference>
<dbReference type="EMBL" id="VZRA01000002">
    <property type="protein sequence ID" value="KAB0670235.1"/>
    <property type="molecule type" value="Genomic_DNA"/>
</dbReference>
<protein>
    <recommendedName>
        <fullName evidence="5">Cohesin domain-containing protein</fullName>
    </recommendedName>
</protein>